<keyword evidence="5" id="KW-1185">Reference proteome</keyword>
<evidence type="ECO:0000313" key="5">
    <source>
        <dbReference type="Proteomes" id="UP001614394"/>
    </source>
</evidence>
<dbReference type="PANTHER" id="PTHR43877:SF1">
    <property type="entry name" value="ACETYLTRANSFERASE"/>
    <property type="match status" value="1"/>
</dbReference>
<dbReference type="PROSITE" id="PS51186">
    <property type="entry name" value="GNAT"/>
    <property type="match status" value="1"/>
</dbReference>
<dbReference type="Proteomes" id="UP001614394">
    <property type="component" value="Unassembled WGS sequence"/>
</dbReference>
<reference evidence="4 5" key="1">
    <citation type="submission" date="2024-10" db="EMBL/GenBank/DDBJ databases">
        <title>The Natural Products Discovery Center: Release of the First 8490 Sequenced Strains for Exploring Actinobacteria Biosynthetic Diversity.</title>
        <authorList>
            <person name="Kalkreuter E."/>
            <person name="Kautsar S.A."/>
            <person name="Yang D."/>
            <person name="Bader C.D."/>
            <person name="Teijaro C.N."/>
            <person name="Fluegel L."/>
            <person name="Davis C.M."/>
            <person name="Simpson J.R."/>
            <person name="Lauterbach L."/>
            <person name="Steele A.D."/>
            <person name="Gui C."/>
            <person name="Meng S."/>
            <person name="Li G."/>
            <person name="Viehrig K."/>
            <person name="Ye F."/>
            <person name="Su P."/>
            <person name="Kiefer A.F."/>
            <person name="Nichols A."/>
            <person name="Cepeda A.J."/>
            <person name="Yan W."/>
            <person name="Fan B."/>
            <person name="Jiang Y."/>
            <person name="Adhikari A."/>
            <person name="Zheng C.-J."/>
            <person name="Schuster L."/>
            <person name="Cowan T.M."/>
            <person name="Smanski M.J."/>
            <person name="Chevrette M.G."/>
            <person name="De Carvalho L.P.S."/>
            <person name="Shen B."/>
        </authorList>
    </citation>
    <scope>NUCLEOTIDE SEQUENCE [LARGE SCALE GENOMIC DNA]</scope>
    <source>
        <strain evidence="4 5">NPDC053399</strain>
    </source>
</reference>
<evidence type="ECO:0000313" key="4">
    <source>
        <dbReference type="EMBL" id="MFI9105825.1"/>
    </source>
</evidence>
<dbReference type="InterPro" id="IPR016181">
    <property type="entry name" value="Acyl_CoA_acyltransferase"/>
</dbReference>
<dbReference type="RefSeq" id="WP_399656817.1">
    <property type="nucleotide sequence ID" value="NZ_JBITYG010000014.1"/>
</dbReference>
<dbReference type="EC" id="2.3.-.-" evidence="4"/>
<protein>
    <submittedName>
        <fullName evidence="4">GNAT family N-acetyltransferase</fullName>
        <ecNumber evidence="4">2.3.-.-</ecNumber>
    </submittedName>
</protein>
<dbReference type="InterPro" id="IPR000182">
    <property type="entry name" value="GNAT_dom"/>
</dbReference>
<dbReference type="CDD" id="cd04301">
    <property type="entry name" value="NAT_SF"/>
    <property type="match status" value="1"/>
</dbReference>
<evidence type="ECO:0000256" key="2">
    <source>
        <dbReference type="ARBA" id="ARBA00023315"/>
    </source>
</evidence>
<feature type="domain" description="N-acetyltransferase" evidence="3">
    <location>
        <begin position="6"/>
        <end position="159"/>
    </location>
</feature>
<organism evidence="4 5">
    <name type="scientific">Streptomyces fildesensis</name>
    <dbReference type="NCBI Taxonomy" id="375757"/>
    <lineage>
        <taxon>Bacteria</taxon>
        <taxon>Bacillati</taxon>
        <taxon>Actinomycetota</taxon>
        <taxon>Actinomycetes</taxon>
        <taxon>Kitasatosporales</taxon>
        <taxon>Streptomycetaceae</taxon>
        <taxon>Streptomyces</taxon>
    </lineage>
</organism>
<gene>
    <name evidence="4" type="ORF">ACIGXA_35505</name>
</gene>
<dbReference type="PANTHER" id="PTHR43877">
    <property type="entry name" value="AMINOALKYLPHOSPHONATE N-ACETYLTRANSFERASE-RELATED-RELATED"/>
    <property type="match status" value="1"/>
</dbReference>
<dbReference type="InterPro" id="IPR050832">
    <property type="entry name" value="Bact_Acetyltransf"/>
</dbReference>
<keyword evidence="2 4" id="KW-0012">Acyltransferase</keyword>
<dbReference type="SUPFAM" id="SSF55729">
    <property type="entry name" value="Acyl-CoA N-acyltransferases (Nat)"/>
    <property type="match status" value="1"/>
</dbReference>
<comment type="caution">
    <text evidence="4">The sequence shown here is derived from an EMBL/GenBank/DDBJ whole genome shotgun (WGS) entry which is preliminary data.</text>
</comment>
<keyword evidence="1 4" id="KW-0808">Transferase</keyword>
<proteinExistence type="predicted"/>
<accession>A0ABW8CKA2</accession>
<sequence length="161" mass="17948">MNSPSVMIRAADPGDLDGIADVHRRARATYYEGHLPEEEYNGPDELRRCREGTERAIGSADRKVLCVLREDRVVAFAVLGFRTGEEKLFQFHVDPELWRAGLGSALHRACVTAWQDAAVTAARLEVFGPNRRAQAFYARQGWVEDGHVDDHVAMSLTVAGR</sequence>
<dbReference type="Pfam" id="PF00583">
    <property type="entry name" value="Acetyltransf_1"/>
    <property type="match status" value="1"/>
</dbReference>
<dbReference type="EMBL" id="JBITYG010000014">
    <property type="protein sequence ID" value="MFI9105825.1"/>
    <property type="molecule type" value="Genomic_DNA"/>
</dbReference>
<evidence type="ECO:0000256" key="1">
    <source>
        <dbReference type="ARBA" id="ARBA00022679"/>
    </source>
</evidence>
<name>A0ABW8CKA2_9ACTN</name>
<dbReference type="Gene3D" id="3.40.630.30">
    <property type="match status" value="1"/>
</dbReference>
<dbReference type="GO" id="GO:0016746">
    <property type="term" value="F:acyltransferase activity"/>
    <property type="evidence" value="ECO:0007669"/>
    <property type="project" value="UniProtKB-KW"/>
</dbReference>
<evidence type="ECO:0000259" key="3">
    <source>
        <dbReference type="PROSITE" id="PS51186"/>
    </source>
</evidence>